<dbReference type="Pfam" id="PF05222">
    <property type="entry name" value="AlaDh_PNT_N"/>
    <property type="match status" value="1"/>
</dbReference>
<feature type="domain" description="Alanine dehydrogenase/pyridine nucleotide transhydrogenase N-terminal" evidence="1">
    <location>
        <begin position="4"/>
        <end position="67"/>
    </location>
</feature>
<dbReference type="EMBL" id="SLVX01000003">
    <property type="protein sequence ID" value="TCN46833.1"/>
    <property type="molecule type" value="Genomic_DNA"/>
</dbReference>
<dbReference type="SMART" id="SM01003">
    <property type="entry name" value="AlaDh_PNT_N"/>
    <property type="match status" value="1"/>
</dbReference>
<comment type="caution">
    <text evidence="2">The sequence shown here is derived from an EMBL/GenBank/DDBJ whole genome shotgun (WGS) entry which is preliminary data.</text>
</comment>
<sequence>MRIGAPKERFAGEARVALTPESAMQLQKLGHACLVEAGAGEGSGISDDAYRTAGVTVVEDAAALVAAS</sequence>
<proteinExistence type="predicted"/>
<feature type="non-terminal residue" evidence="2">
    <location>
        <position position="68"/>
    </location>
</feature>
<evidence type="ECO:0000259" key="1">
    <source>
        <dbReference type="SMART" id="SM01003"/>
    </source>
</evidence>
<dbReference type="SUPFAM" id="SSF52283">
    <property type="entry name" value="Formate/glycerate dehydrogenase catalytic domain-like"/>
    <property type="match status" value="1"/>
</dbReference>
<dbReference type="PANTHER" id="PTHR42795">
    <property type="entry name" value="ALANINE DEHYDROGENASE"/>
    <property type="match status" value="1"/>
</dbReference>
<dbReference type="Gene3D" id="3.40.50.720">
    <property type="entry name" value="NAD(P)-binding Rossmann-like Domain"/>
    <property type="match status" value="1"/>
</dbReference>
<dbReference type="GO" id="GO:0006524">
    <property type="term" value="P:alanine catabolic process"/>
    <property type="evidence" value="ECO:0007669"/>
    <property type="project" value="TreeGrafter"/>
</dbReference>
<dbReference type="InterPro" id="IPR007886">
    <property type="entry name" value="AlaDH/PNT_N"/>
</dbReference>
<reference evidence="2 3" key="1">
    <citation type="submission" date="2019-03" db="EMBL/GenBank/DDBJ databases">
        <title>Genomic Encyclopedia of Type Strains, Phase IV (KMG-IV): sequencing the most valuable type-strain genomes for metagenomic binning, comparative biology and taxonomic classification.</title>
        <authorList>
            <person name="Goeker M."/>
        </authorList>
    </citation>
    <scope>NUCLEOTIDE SEQUENCE [LARGE SCALE GENOMIC DNA]</scope>
    <source>
        <strain evidence="2 3">DSM 18401</strain>
    </source>
</reference>
<evidence type="ECO:0000313" key="3">
    <source>
        <dbReference type="Proteomes" id="UP000295351"/>
    </source>
</evidence>
<accession>A0A4R2CZM0</accession>
<dbReference type="PANTHER" id="PTHR42795:SF1">
    <property type="entry name" value="ALANINE DEHYDROGENASE"/>
    <property type="match status" value="1"/>
</dbReference>
<dbReference type="GO" id="GO:0005886">
    <property type="term" value="C:plasma membrane"/>
    <property type="evidence" value="ECO:0007669"/>
    <property type="project" value="TreeGrafter"/>
</dbReference>
<protein>
    <submittedName>
        <fullName evidence="2">Alanine dehydrogenase/PNT-like protein</fullName>
    </submittedName>
</protein>
<evidence type="ECO:0000313" key="2">
    <source>
        <dbReference type="EMBL" id="TCN46833.1"/>
    </source>
</evidence>
<keyword evidence="3" id="KW-1185">Reference proteome</keyword>
<organism evidence="2 3">
    <name type="scientific">Shinella granuli</name>
    <dbReference type="NCBI Taxonomy" id="323621"/>
    <lineage>
        <taxon>Bacteria</taxon>
        <taxon>Pseudomonadati</taxon>
        <taxon>Pseudomonadota</taxon>
        <taxon>Alphaproteobacteria</taxon>
        <taxon>Hyphomicrobiales</taxon>
        <taxon>Rhizobiaceae</taxon>
        <taxon>Shinella</taxon>
    </lineage>
</organism>
<dbReference type="Proteomes" id="UP000295351">
    <property type="component" value="Unassembled WGS sequence"/>
</dbReference>
<dbReference type="GO" id="GO:0000286">
    <property type="term" value="F:alanine dehydrogenase activity"/>
    <property type="evidence" value="ECO:0007669"/>
    <property type="project" value="TreeGrafter"/>
</dbReference>
<dbReference type="AlphaFoldDB" id="A0A4R2CZM0"/>
<gene>
    <name evidence="2" type="ORF">EV665_1031</name>
</gene>
<name>A0A4R2CZM0_SHIGR</name>